<dbReference type="SUPFAM" id="SSF47781">
    <property type="entry name" value="RuvA domain 2-like"/>
    <property type="match status" value="2"/>
</dbReference>
<dbReference type="InterPro" id="IPR012340">
    <property type="entry name" value="NA-bd_OB-fold"/>
</dbReference>
<proteinExistence type="predicted"/>
<gene>
    <name evidence="3" type="ORF">ACFQ5M_12590</name>
</gene>
<dbReference type="InterPro" id="IPR023319">
    <property type="entry name" value="Tex-like_HTH_dom_sf"/>
</dbReference>
<dbReference type="PANTHER" id="PTHR10724:SF10">
    <property type="entry name" value="S1 RNA-BINDING DOMAIN-CONTAINING PROTEIN 1"/>
    <property type="match status" value="1"/>
</dbReference>
<dbReference type="Pfam" id="PF22706">
    <property type="entry name" value="Tex_central_region"/>
    <property type="match status" value="1"/>
</dbReference>
<dbReference type="SUPFAM" id="SSF53098">
    <property type="entry name" value="Ribonuclease H-like"/>
    <property type="match status" value="1"/>
</dbReference>
<dbReference type="Pfam" id="PF12836">
    <property type="entry name" value="HHH_3"/>
    <property type="match status" value="1"/>
</dbReference>
<dbReference type="SMART" id="SM00732">
    <property type="entry name" value="YqgFc"/>
    <property type="match status" value="1"/>
</dbReference>
<evidence type="ECO:0000259" key="2">
    <source>
        <dbReference type="PROSITE" id="PS50126"/>
    </source>
</evidence>
<dbReference type="Pfam" id="PF09371">
    <property type="entry name" value="Tex_N"/>
    <property type="match status" value="1"/>
</dbReference>
<dbReference type="InterPro" id="IPR037027">
    <property type="entry name" value="YqgF/RNaseH-like_dom_sf"/>
</dbReference>
<dbReference type="EMBL" id="JBHTOP010000028">
    <property type="protein sequence ID" value="MFD1672932.1"/>
    <property type="molecule type" value="Genomic_DNA"/>
</dbReference>
<comment type="caution">
    <text evidence="3">The sequence shown here is derived from an EMBL/GenBank/DDBJ whole genome shotgun (WGS) entry which is preliminary data.</text>
</comment>
<dbReference type="RefSeq" id="WP_125715937.1">
    <property type="nucleotide sequence ID" value="NZ_JBHTOP010000028.1"/>
</dbReference>
<name>A0ABW4J9N1_9LACO</name>
<reference evidence="4" key="1">
    <citation type="journal article" date="2019" name="Int. J. Syst. Evol. Microbiol.">
        <title>The Global Catalogue of Microorganisms (GCM) 10K type strain sequencing project: providing services to taxonomists for standard genome sequencing and annotation.</title>
        <authorList>
            <consortium name="The Broad Institute Genomics Platform"/>
            <consortium name="The Broad Institute Genome Sequencing Center for Infectious Disease"/>
            <person name="Wu L."/>
            <person name="Ma J."/>
        </authorList>
    </citation>
    <scope>NUCLEOTIDE SEQUENCE [LARGE SCALE GENOMIC DNA]</scope>
    <source>
        <strain evidence="4">CCM 8896</strain>
    </source>
</reference>
<organism evidence="3 4">
    <name type="scientific">Agrilactobacillus yilanensis</name>
    <dbReference type="NCBI Taxonomy" id="2485997"/>
    <lineage>
        <taxon>Bacteria</taxon>
        <taxon>Bacillati</taxon>
        <taxon>Bacillota</taxon>
        <taxon>Bacilli</taxon>
        <taxon>Lactobacillales</taxon>
        <taxon>Lactobacillaceae</taxon>
        <taxon>Agrilactobacillus</taxon>
    </lineage>
</organism>
<dbReference type="SUPFAM" id="SSF50249">
    <property type="entry name" value="Nucleic acid-binding proteins"/>
    <property type="match status" value="1"/>
</dbReference>
<dbReference type="Proteomes" id="UP001597267">
    <property type="component" value="Unassembled WGS sequence"/>
</dbReference>
<evidence type="ECO:0000313" key="3">
    <source>
        <dbReference type="EMBL" id="MFD1672932.1"/>
    </source>
</evidence>
<dbReference type="InterPro" id="IPR003029">
    <property type="entry name" value="S1_domain"/>
</dbReference>
<dbReference type="InterPro" id="IPR055179">
    <property type="entry name" value="Tex-like_central_region"/>
</dbReference>
<dbReference type="InterPro" id="IPR023323">
    <property type="entry name" value="Tex-like_dom_sf"/>
</dbReference>
<feature type="coiled-coil region" evidence="1">
    <location>
        <begin position="56"/>
        <end position="83"/>
    </location>
</feature>
<dbReference type="InterPro" id="IPR010994">
    <property type="entry name" value="RuvA_2-like"/>
</dbReference>
<dbReference type="Gene3D" id="2.40.50.140">
    <property type="entry name" value="Nucleic acid-binding proteins"/>
    <property type="match status" value="1"/>
</dbReference>
<dbReference type="InterPro" id="IPR044146">
    <property type="entry name" value="S1_Tex"/>
</dbReference>
<dbReference type="PROSITE" id="PS50126">
    <property type="entry name" value="S1"/>
    <property type="match status" value="1"/>
</dbReference>
<dbReference type="SUPFAM" id="SSF158832">
    <property type="entry name" value="Tex N-terminal region-like"/>
    <property type="match status" value="1"/>
</dbReference>
<dbReference type="Gene3D" id="1.10.3500.10">
    <property type="entry name" value="Tex N-terminal region-like"/>
    <property type="match status" value="1"/>
</dbReference>
<dbReference type="InterPro" id="IPR050437">
    <property type="entry name" value="Ribos_protein_bS1-like"/>
</dbReference>
<dbReference type="InterPro" id="IPR006641">
    <property type="entry name" value="YqgF/RNaseH-like_dom"/>
</dbReference>
<protein>
    <submittedName>
        <fullName evidence="3">Tex family protein</fullName>
    </submittedName>
</protein>
<dbReference type="CDD" id="cd05685">
    <property type="entry name" value="S1_Tex"/>
    <property type="match status" value="1"/>
</dbReference>
<dbReference type="InterPro" id="IPR012337">
    <property type="entry name" value="RNaseH-like_sf"/>
</dbReference>
<dbReference type="InterPro" id="IPR032639">
    <property type="entry name" value="Tex_YqgF"/>
</dbReference>
<dbReference type="Pfam" id="PF16921">
    <property type="entry name" value="Tex_YqgF"/>
    <property type="match status" value="1"/>
</dbReference>
<dbReference type="Gene3D" id="1.10.10.650">
    <property type="entry name" value="RuvA domain 2-like"/>
    <property type="match status" value="1"/>
</dbReference>
<dbReference type="PANTHER" id="PTHR10724">
    <property type="entry name" value="30S RIBOSOMAL PROTEIN S1"/>
    <property type="match status" value="1"/>
</dbReference>
<dbReference type="Gene3D" id="1.10.150.310">
    <property type="entry name" value="Tex RuvX-like domain-like"/>
    <property type="match status" value="1"/>
</dbReference>
<dbReference type="Pfam" id="PF00575">
    <property type="entry name" value="S1"/>
    <property type="match status" value="1"/>
</dbReference>
<sequence length="732" mass="81524">MDSKITNLTIKQLTNYRKPQINAVLGLLAEGNTVPFIARYRKERTGSLDEVQIREIEQTYNRLESLEKRRDEVLRAIAEQDKLSPDLKQKLEAADKLQVIEDLYLPYKKKRRTKATIAKENGLEPFAAYLLAQSVTTTAELQQQATKYIDADKALPDIEAVFAGAHEIIAEFVSDDADLRQWVRTFTERNGQLESTVKDKTADEKGVYELYYNFSEPVGQLVSHQVLAINRGEKEGILKVNLVVAPERIQWHLDQRYLKKPDSPAKTDVQTAIWDGYQRFIAPAITREIRAALKTMADTKAISVFGENLKHLLLQPPMKGRVVLGFDPAYRTGCKLAVVDGTGKFLDKLVIYPHKPAAADKRKAAFDLFKDFVEKYQVAMVAIGNGTASRESVEFVVEVLKTLKRQVYYVVVNEAGASVYSASDNARAEFPELHVEERSAVSIARRLQDPLAELLKIEPKAVGVGQYQHDVSQKDLSAQLDNVVEDVVNNVGVNLNTASPELLLHISGLTKTTAQNIVTFRNEQGRFDSRKALKKVPRLGPKAFEQAVGFLRIMNGSEPLDNTDIHPESYPVAKALVQDLGSDMQQLGTPALQTALAQVNLPQMAEKLAVGPETLADITTSLAKPGRDLRDDVPAPLLRQDVLTIEDLKPGMSLQGTVRNVVDFGAFVDIGVKHDGLVHISQLKKGFVKKPSQVVSVGDIVNVWVLDVDLKRQRVQLTMIDPIQQKDGTNRD</sequence>
<accession>A0ABW4J9N1</accession>
<dbReference type="InterPro" id="IPR041692">
    <property type="entry name" value="HHH_9"/>
</dbReference>
<dbReference type="InterPro" id="IPR018974">
    <property type="entry name" value="Tex-like_N"/>
</dbReference>
<keyword evidence="1" id="KW-0175">Coiled coil</keyword>
<dbReference type="SMART" id="SM00316">
    <property type="entry name" value="S1"/>
    <property type="match status" value="1"/>
</dbReference>
<dbReference type="Pfam" id="PF17674">
    <property type="entry name" value="HHH_9"/>
    <property type="match status" value="1"/>
</dbReference>
<dbReference type="Gene3D" id="3.30.420.140">
    <property type="entry name" value="YqgF/RNase H-like domain"/>
    <property type="match status" value="1"/>
</dbReference>
<evidence type="ECO:0000256" key="1">
    <source>
        <dbReference type="SAM" id="Coils"/>
    </source>
</evidence>
<keyword evidence="4" id="KW-1185">Reference proteome</keyword>
<evidence type="ECO:0000313" key="4">
    <source>
        <dbReference type="Proteomes" id="UP001597267"/>
    </source>
</evidence>
<feature type="domain" description="S1 motif" evidence="2">
    <location>
        <begin position="651"/>
        <end position="720"/>
    </location>
</feature>